<evidence type="ECO:0000313" key="2">
    <source>
        <dbReference type="Proteomes" id="UP000015103"/>
    </source>
</evidence>
<dbReference type="STRING" id="13249.T1HBJ2"/>
<proteinExistence type="predicted"/>
<sequence length="273" mass="30622">MACWVLVVAERLPCSAACWDFPNWTLALSRLMASIAARTLATCPRLRSLQSNTTKVTLSDQFVGFMRNGVILAEECPEQLMAMFNSPSLEDVLLQLSIDQEKHLTQTDQPRQIYFDNWDLARLSLLKNKVSAIIYIQRNFTDGIMGRIEYGLSAPEDFVNSSYMHVSLDNSDFIMYNILITQLRDLWLDFFVEVLKKCGLSEKNVPLPIKMENPVYGSPNSSFSESSVPGFLCGDNLAAGRVPQVLELLGVDISIGVLITDLHQPNQPQLLTL</sequence>
<name>T1HBJ2_RHOPR</name>
<dbReference type="EMBL" id="ACPB03015772">
    <property type="status" value="NOT_ANNOTATED_CDS"/>
    <property type="molecule type" value="Genomic_DNA"/>
</dbReference>
<dbReference type="eggNOG" id="KOG0059">
    <property type="taxonomic scope" value="Eukaryota"/>
</dbReference>
<reference evidence="1" key="1">
    <citation type="submission" date="2015-05" db="UniProtKB">
        <authorList>
            <consortium name="EnsemblMetazoa"/>
        </authorList>
    </citation>
    <scope>IDENTIFICATION</scope>
</reference>
<dbReference type="InParanoid" id="T1HBJ2"/>
<protein>
    <submittedName>
        <fullName evidence="1">Uncharacterized protein</fullName>
    </submittedName>
</protein>
<accession>T1HBJ2</accession>
<evidence type="ECO:0000313" key="1">
    <source>
        <dbReference type="EnsemblMetazoa" id="RPRC001404-PA"/>
    </source>
</evidence>
<dbReference type="VEuPathDB" id="VectorBase:RPRC001404"/>
<dbReference type="HOGENOM" id="CLU_1020517_0_0_1"/>
<dbReference type="EnsemblMetazoa" id="RPRC001404-RA">
    <property type="protein sequence ID" value="RPRC001404-PA"/>
    <property type="gene ID" value="RPRC001404"/>
</dbReference>
<organism evidence="1 2">
    <name type="scientific">Rhodnius prolixus</name>
    <name type="common">Triatomid bug</name>
    <dbReference type="NCBI Taxonomy" id="13249"/>
    <lineage>
        <taxon>Eukaryota</taxon>
        <taxon>Metazoa</taxon>
        <taxon>Ecdysozoa</taxon>
        <taxon>Arthropoda</taxon>
        <taxon>Hexapoda</taxon>
        <taxon>Insecta</taxon>
        <taxon>Pterygota</taxon>
        <taxon>Neoptera</taxon>
        <taxon>Paraneoptera</taxon>
        <taxon>Hemiptera</taxon>
        <taxon>Heteroptera</taxon>
        <taxon>Panheteroptera</taxon>
        <taxon>Cimicomorpha</taxon>
        <taxon>Reduviidae</taxon>
        <taxon>Triatominae</taxon>
        <taxon>Rhodnius</taxon>
    </lineage>
</organism>
<dbReference type="Proteomes" id="UP000015103">
    <property type="component" value="Unassembled WGS sequence"/>
</dbReference>
<dbReference type="AlphaFoldDB" id="T1HBJ2"/>
<keyword evidence="2" id="KW-1185">Reference proteome</keyword>